<organism evidence="4 5">
    <name type="scientific">Sphingomonas astaxanthinifaciens DSM 22298</name>
    <dbReference type="NCBI Taxonomy" id="1123267"/>
    <lineage>
        <taxon>Bacteria</taxon>
        <taxon>Pseudomonadati</taxon>
        <taxon>Pseudomonadota</taxon>
        <taxon>Alphaproteobacteria</taxon>
        <taxon>Sphingomonadales</taxon>
        <taxon>Sphingomonadaceae</taxon>
        <taxon>Sphingomonas</taxon>
    </lineage>
</organism>
<dbReference type="EMBL" id="BSOO01000011">
    <property type="protein sequence ID" value="GLR47639.1"/>
    <property type="molecule type" value="Genomic_DNA"/>
</dbReference>
<gene>
    <name evidence="4" type="ORF">GCM10007925_13520</name>
</gene>
<dbReference type="PANTHER" id="PTHR36933">
    <property type="entry name" value="SLL0788 PROTEIN"/>
    <property type="match status" value="1"/>
</dbReference>
<accession>A0ABQ5Z4C1</accession>
<dbReference type="Proteomes" id="UP001156703">
    <property type="component" value="Unassembled WGS sequence"/>
</dbReference>
<dbReference type="PANTHER" id="PTHR36933:SF1">
    <property type="entry name" value="SLL0788 PROTEIN"/>
    <property type="match status" value="1"/>
</dbReference>
<feature type="signal peptide" evidence="2">
    <location>
        <begin position="1"/>
        <end position="21"/>
    </location>
</feature>
<comment type="caution">
    <text evidence="4">The sequence shown here is derived from an EMBL/GenBank/DDBJ whole genome shotgun (WGS) entry which is preliminary data.</text>
</comment>
<dbReference type="Gene3D" id="1.20.1260.10">
    <property type="match status" value="1"/>
</dbReference>
<feature type="region of interest" description="Disordered" evidence="1">
    <location>
        <begin position="19"/>
        <end position="55"/>
    </location>
</feature>
<dbReference type="PROSITE" id="PS51257">
    <property type="entry name" value="PROKAR_LIPOPROTEIN"/>
    <property type="match status" value="1"/>
</dbReference>
<feature type="domain" description="DUF305" evidence="3">
    <location>
        <begin position="44"/>
        <end position="102"/>
    </location>
</feature>
<dbReference type="Pfam" id="PF03713">
    <property type="entry name" value="DUF305"/>
    <property type="match status" value="1"/>
</dbReference>
<evidence type="ECO:0000313" key="4">
    <source>
        <dbReference type="EMBL" id="GLR47639.1"/>
    </source>
</evidence>
<dbReference type="InterPro" id="IPR005183">
    <property type="entry name" value="DUF305_CopM-like"/>
</dbReference>
<keyword evidence="2" id="KW-0732">Signal</keyword>
<feature type="chain" id="PRO_5046259830" description="DUF305 domain-containing protein" evidence="2">
    <location>
        <begin position="22"/>
        <end position="112"/>
    </location>
</feature>
<protein>
    <recommendedName>
        <fullName evidence="3">DUF305 domain-containing protein</fullName>
    </recommendedName>
</protein>
<evidence type="ECO:0000259" key="3">
    <source>
        <dbReference type="Pfam" id="PF03713"/>
    </source>
</evidence>
<name>A0ABQ5Z4C1_9SPHN</name>
<sequence length="112" mass="12264">MKMKGLATFTALLLAACAPQAQREGQESSGRNSEATHGGMSMSVDPADPDRSFAAGMIPHHRDAVRMAEEQLRLGRDPELRAMAAKIIKDQQGEIDQLERWLAKPEHKGGKQ</sequence>
<evidence type="ECO:0000313" key="5">
    <source>
        <dbReference type="Proteomes" id="UP001156703"/>
    </source>
</evidence>
<dbReference type="InterPro" id="IPR012347">
    <property type="entry name" value="Ferritin-like"/>
</dbReference>
<reference evidence="5" key="1">
    <citation type="journal article" date="2019" name="Int. J. Syst. Evol. Microbiol.">
        <title>The Global Catalogue of Microorganisms (GCM) 10K type strain sequencing project: providing services to taxonomists for standard genome sequencing and annotation.</title>
        <authorList>
            <consortium name="The Broad Institute Genomics Platform"/>
            <consortium name="The Broad Institute Genome Sequencing Center for Infectious Disease"/>
            <person name="Wu L."/>
            <person name="Ma J."/>
        </authorList>
    </citation>
    <scope>NUCLEOTIDE SEQUENCE [LARGE SCALE GENOMIC DNA]</scope>
    <source>
        <strain evidence="5">NBRC 102146</strain>
    </source>
</reference>
<proteinExistence type="predicted"/>
<keyword evidence="5" id="KW-1185">Reference proteome</keyword>
<evidence type="ECO:0000256" key="2">
    <source>
        <dbReference type="SAM" id="SignalP"/>
    </source>
</evidence>
<evidence type="ECO:0000256" key="1">
    <source>
        <dbReference type="SAM" id="MobiDB-lite"/>
    </source>
</evidence>